<name>A0A5B0DUT7_9HYPH</name>
<gene>
    <name evidence="1" type="ORF">FPY71_13550</name>
</gene>
<dbReference type="Proteomes" id="UP000324738">
    <property type="component" value="Unassembled WGS sequence"/>
</dbReference>
<dbReference type="SUPFAM" id="SSF52833">
    <property type="entry name" value="Thioredoxin-like"/>
    <property type="match status" value="1"/>
</dbReference>
<accession>A0A5B0DUT7</accession>
<dbReference type="InterPro" id="IPR036249">
    <property type="entry name" value="Thioredoxin-like_sf"/>
</dbReference>
<evidence type="ECO:0000313" key="1">
    <source>
        <dbReference type="EMBL" id="KAA0969551.1"/>
    </source>
</evidence>
<keyword evidence="2" id="KW-1185">Reference proteome</keyword>
<dbReference type="InterPro" id="IPR012863">
    <property type="entry name" value="DUF1636"/>
</dbReference>
<dbReference type="OrthoDB" id="424426at2"/>
<reference evidence="1 2" key="1">
    <citation type="submission" date="2019-08" db="EMBL/GenBank/DDBJ databases">
        <title>Aureimonas fodiniaquatilis sp. nov., isolated from a coal mine wastewater.</title>
        <authorList>
            <person name="Kim W."/>
        </authorList>
    </citation>
    <scope>NUCLEOTIDE SEQUENCE [LARGE SCALE GENOMIC DNA]</scope>
    <source>
        <strain evidence="1 2">CAU 1482</strain>
    </source>
</reference>
<evidence type="ECO:0000313" key="2">
    <source>
        <dbReference type="Proteomes" id="UP000324738"/>
    </source>
</evidence>
<dbReference type="Pfam" id="PF07845">
    <property type="entry name" value="DUF1636"/>
    <property type="match status" value="1"/>
</dbReference>
<proteinExistence type="predicted"/>
<dbReference type="RefSeq" id="WP_149300835.1">
    <property type="nucleotide sequence ID" value="NZ_VTWH01000003.1"/>
</dbReference>
<dbReference type="EMBL" id="VTWH01000003">
    <property type="protein sequence ID" value="KAA0969551.1"/>
    <property type="molecule type" value="Genomic_DNA"/>
</dbReference>
<sequence length="120" mass="13096">MSGVTLYVCTTCSRSNPRYGDSPRAGKILHERLSEEQLPEGVALVGVECLSACSRSCSVALTAPGRWTYVYGDLDPDIHVAAILDGAARYSATDDGLVPWRERPEIFRKQSVARIPPQES</sequence>
<dbReference type="CDD" id="cd02980">
    <property type="entry name" value="TRX_Fd_family"/>
    <property type="match status" value="1"/>
</dbReference>
<protein>
    <submittedName>
        <fullName evidence="1">DUF1636 domain-containing protein</fullName>
    </submittedName>
</protein>
<organism evidence="1 2">
    <name type="scientific">Aureimonas fodinaquatilis</name>
    <dbReference type="NCBI Taxonomy" id="2565783"/>
    <lineage>
        <taxon>Bacteria</taxon>
        <taxon>Pseudomonadati</taxon>
        <taxon>Pseudomonadota</taxon>
        <taxon>Alphaproteobacteria</taxon>
        <taxon>Hyphomicrobiales</taxon>
        <taxon>Aurantimonadaceae</taxon>
        <taxon>Aureimonas</taxon>
    </lineage>
</organism>
<comment type="caution">
    <text evidence="1">The sequence shown here is derived from an EMBL/GenBank/DDBJ whole genome shotgun (WGS) entry which is preliminary data.</text>
</comment>
<dbReference type="AlphaFoldDB" id="A0A5B0DUT7"/>